<gene>
    <name evidence="2" type="ORF">NM125_10235</name>
</gene>
<comment type="caution">
    <text evidence="2">The sequence shown here is derived from an EMBL/GenBank/DDBJ whole genome shotgun (WGS) entry which is preliminary data.</text>
</comment>
<keyword evidence="1" id="KW-0812">Transmembrane</keyword>
<organism evidence="2 3">
    <name type="scientific">Gracilimonas sediminicola</name>
    <dbReference type="NCBI Taxonomy" id="2952158"/>
    <lineage>
        <taxon>Bacteria</taxon>
        <taxon>Pseudomonadati</taxon>
        <taxon>Balneolota</taxon>
        <taxon>Balneolia</taxon>
        <taxon>Balneolales</taxon>
        <taxon>Balneolaceae</taxon>
        <taxon>Gracilimonas</taxon>
    </lineage>
</organism>
<name>A0A9X2L421_9BACT</name>
<evidence type="ECO:0000313" key="2">
    <source>
        <dbReference type="EMBL" id="MCP9291953.1"/>
    </source>
</evidence>
<feature type="transmembrane region" description="Helical" evidence="1">
    <location>
        <begin position="39"/>
        <end position="58"/>
    </location>
</feature>
<dbReference type="Proteomes" id="UP001139125">
    <property type="component" value="Unassembled WGS sequence"/>
</dbReference>
<sequence>MSDELNINYTREAFMNPINLGVLLVSTLTAFFMTGLGDFSSLLLTSVFGLELMYLGIVPKLPRFRKKLELKKIKERHAANNEKELFQSLDNKSQKRFLVLKHLAKLVQENFEKLPYSSQGLLDNIGKKIDELLGNYLTLLDLIKRYEVYLNTSLESSLKEEVIRQIEEIKTLESEKLKRTKARRVAIMQKRLKKFNVAKEKYLVCETHLETIEDAVRYIYEQSMTMSNPEEIGFQLDNLLTEVEETSQLIDDLDQDILPEYTTEWENDLDFDSILDELSDEVQTEIKPAKKVKE</sequence>
<dbReference type="EMBL" id="JANDBC010000002">
    <property type="protein sequence ID" value="MCP9291953.1"/>
    <property type="molecule type" value="Genomic_DNA"/>
</dbReference>
<evidence type="ECO:0000256" key="1">
    <source>
        <dbReference type="SAM" id="Phobius"/>
    </source>
</evidence>
<dbReference type="RefSeq" id="WP_255134827.1">
    <property type="nucleotide sequence ID" value="NZ_JANDBC010000002.1"/>
</dbReference>
<feature type="transmembrane region" description="Helical" evidence="1">
    <location>
        <begin position="12"/>
        <end position="33"/>
    </location>
</feature>
<protein>
    <submittedName>
        <fullName evidence="2">Uncharacterized protein</fullName>
    </submittedName>
</protein>
<proteinExistence type="predicted"/>
<keyword evidence="3" id="KW-1185">Reference proteome</keyword>
<keyword evidence="1" id="KW-0472">Membrane</keyword>
<accession>A0A9X2L421</accession>
<evidence type="ECO:0000313" key="3">
    <source>
        <dbReference type="Proteomes" id="UP001139125"/>
    </source>
</evidence>
<keyword evidence="1" id="KW-1133">Transmembrane helix</keyword>
<dbReference type="AlphaFoldDB" id="A0A9X2L421"/>
<reference evidence="2" key="1">
    <citation type="submission" date="2022-06" db="EMBL/GenBank/DDBJ databases">
        <title>Gracilimonas sp. CAU 1638 isolated from sea sediment.</title>
        <authorList>
            <person name="Kim W."/>
        </authorList>
    </citation>
    <scope>NUCLEOTIDE SEQUENCE</scope>
    <source>
        <strain evidence="2">CAU 1638</strain>
    </source>
</reference>